<dbReference type="InterPro" id="IPR041931">
    <property type="entry name" value="DNA_pol3_alpha_thumb_dom"/>
</dbReference>
<dbReference type="Gene3D" id="3.20.20.140">
    <property type="entry name" value="Metal-dependent hydrolases"/>
    <property type="match status" value="1"/>
</dbReference>
<evidence type="ECO:0000256" key="1">
    <source>
        <dbReference type="ARBA" id="ARBA00004496"/>
    </source>
</evidence>
<dbReference type="STRING" id="306540.SAMN05421839_101210"/>
<dbReference type="GO" id="GO:0003887">
    <property type="term" value="F:DNA-directed DNA polymerase activity"/>
    <property type="evidence" value="ECO:0007669"/>
    <property type="project" value="UniProtKB-KW"/>
</dbReference>
<dbReference type="PANTHER" id="PTHR32294">
    <property type="entry name" value="DNA POLYMERASE III SUBUNIT ALPHA"/>
    <property type="match status" value="1"/>
</dbReference>
<dbReference type="Proteomes" id="UP000242243">
    <property type="component" value="Unassembled WGS sequence"/>
</dbReference>
<protein>
    <recommendedName>
        <fullName evidence="4">DNA polymerase III subunit alpha</fullName>
        <ecNumber evidence="3">2.7.7.7</ecNumber>
    </recommendedName>
</protein>
<dbReference type="NCBIfam" id="TIGR00594">
    <property type="entry name" value="polc"/>
    <property type="match status" value="1"/>
</dbReference>
<dbReference type="InterPro" id="IPR040982">
    <property type="entry name" value="DNA_pol3_finger"/>
</dbReference>
<evidence type="ECO:0000256" key="3">
    <source>
        <dbReference type="ARBA" id="ARBA00012417"/>
    </source>
</evidence>
<dbReference type="InterPro" id="IPR004365">
    <property type="entry name" value="NA-bd_OB_tRNA"/>
</dbReference>
<dbReference type="Gene3D" id="1.10.10.1600">
    <property type="entry name" value="Bacterial DNA polymerase III alpha subunit, thumb domain"/>
    <property type="match status" value="1"/>
</dbReference>
<dbReference type="InterPro" id="IPR004805">
    <property type="entry name" value="DnaE2/DnaE/PolC"/>
</dbReference>
<evidence type="ECO:0000256" key="8">
    <source>
        <dbReference type="ARBA" id="ARBA00022932"/>
    </source>
</evidence>
<proteinExistence type="inferred from homology"/>
<organism evidence="13 14">
    <name type="scientific">Halolactibacillus halophilus</name>
    <dbReference type="NCBI Taxonomy" id="306540"/>
    <lineage>
        <taxon>Bacteria</taxon>
        <taxon>Bacillati</taxon>
        <taxon>Bacillota</taxon>
        <taxon>Bacilli</taxon>
        <taxon>Bacillales</taxon>
        <taxon>Bacillaceae</taxon>
        <taxon>Halolactibacillus</taxon>
    </lineage>
</organism>
<dbReference type="GO" id="GO:0008408">
    <property type="term" value="F:3'-5' exonuclease activity"/>
    <property type="evidence" value="ECO:0007669"/>
    <property type="project" value="InterPro"/>
</dbReference>
<dbReference type="Pfam" id="PF07733">
    <property type="entry name" value="DNA_pol3_alpha"/>
    <property type="match status" value="1"/>
</dbReference>
<reference evidence="13 14" key="1">
    <citation type="submission" date="2016-10" db="EMBL/GenBank/DDBJ databases">
        <authorList>
            <person name="de Groot N.N."/>
        </authorList>
    </citation>
    <scope>NUCLEOTIDE SEQUENCE [LARGE SCALE GENOMIC DNA]</scope>
    <source>
        <strain evidence="13 14">DSM 17073</strain>
    </source>
</reference>
<evidence type="ECO:0000313" key="13">
    <source>
        <dbReference type="EMBL" id="SFO92509.1"/>
    </source>
</evidence>
<dbReference type="EMBL" id="BJWI01000001">
    <property type="protein sequence ID" value="GEM00663.1"/>
    <property type="molecule type" value="Genomic_DNA"/>
</dbReference>
<evidence type="ECO:0000313" key="12">
    <source>
        <dbReference type="EMBL" id="GEM00663.1"/>
    </source>
</evidence>
<accession>A0A1I5L5B7</accession>
<dbReference type="Pfam" id="PF14579">
    <property type="entry name" value="HHH_6"/>
    <property type="match status" value="1"/>
</dbReference>
<evidence type="ECO:0000259" key="11">
    <source>
        <dbReference type="SMART" id="SM00481"/>
    </source>
</evidence>
<dbReference type="SMART" id="SM00481">
    <property type="entry name" value="POLIIIAc"/>
    <property type="match status" value="1"/>
</dbReference>
<dbReference type="GO" id="GO:0006260">
    <property type="term" value="P:DNA replication"/>
    <property type="evidence" value="ECO:0007669"/>
    <property type="project" value="UniProtKB-KW"/>
</dbReference>
<comment type="function">
    <text evidence="9">DNA polymerase III is a complex, multichain enzyme responsible for most of the replicative synthesis in bacteria. This DNA polymerase also exhibits 3' to 5' exonuclease activity. The alpha chain is the DNA polymerase.</text>
</comment>
<keyword evidence="5" id="KW-0808">Transferase</keyword>
<dbReference type="Pfam" id="PF17657">
    <property type="entry name" value="DNA_pol3_finger"/>
    <property type="match status" value="1"/>
</dbReference>
<evidence type="ECO:0000256" key="4">
    <source>
        <dbReference type="ARBA" id="ARBA00019114"/>
    </source>
</evidence>
<dbReference type="Pfam" id="PF01336">
    <property type="entry name" value="tRNA_anti-codon"/>
    <property type="match status" value="1"/>
</dbReference>
<evidence type="ECO:0000256" key="2">
    <source>
        <dbReference type="ARBA" id="ARBA00009496"/>
    </source>
</evidence>
<dbReference type="OrthoDB" id="9803237at2"/>
<dbReference type="AlphaFoldDB" id="A0A1I5L5B7"/>
<keyword evidence="6" id="KW-0548">Nucleotidyltransferase</keyword>
<dbReference type="CDD" id="cd04485">
    <property type="entry name" value="DnaE_OBF"/>
    <property type="match status" value="1"/>
</dbReference>
<comment type="similarity">
    <text evidence="2">Belongs to the DNA polymerase type-C family. DnaE subfamily.</text>
</comment>
<dbReference type="GO" id="GO:0003676">
    <property type="term" value="F:nucleic acid binding"/>
    <property type="evidence" value="ECO:0007669"/>
    <property type="project" value="InterPro"/>
</dbReference>
<evidence type="ECO:0000256" key="10">
    <source>
        <dbReference type="ARBA" id="ARBA00049244"/>
    </source>
</evidence>
<dbReference type="InterPro" id="IPR011708">
    <property type="entry name" value="DNA_pol3_alpha_NTPase_dom"/>
</dbReference>
<dbReference type="InterPro" id="IPR004013">
    <property type="entry name" value="PHP_dom"/>
</dbReference>
<dbReference type="Pfam" id="PF02811">
    <property type="entry name" value="PHP"/>
    <property type="match status" value="1"/>
</dbReference>
<name>A0A1I5L5B7_9BACI</name>
<evidence type="ECO:0000256" key="7">
    <source>
        <dbReference type="ARBA" id="ARBA00022705"/>
    </source>
</evidence>
<evidence type="ECO:0000256" key="6">
    <source>
        <dbReference type="ARBA" id="ARBA00022695"/>
    </source>
</evidence>
<comment type="subcellular location">
    <subcellularLocation>
        <location evidence="1">Cytoplasm</location>
    </subcellularLocation>
</comment>
<dbReference type="InterPro" id="IPR003141">
    <property type="entry name" value="Pol/His_phosphatase_N"/>
</dbReference>
<evidence type="ECO:0000256" key="9">
    <source>
        <dbReference type="ARBA" id="ARBA00025611"/>
    </source>
</evidence>
<dbReference type="InterPro" id="IPR029460">
    <property type="entry name" value="DNAPol_HHH"/>
</dbReference>
<evidence type="ECO:0000313" key="14">
    <source>
        <dbReference type="Proteomes" id="UP000242243"/>
    </source>
</evidence>
<dbReference type="CDD" id="cd07431">
    <property type="entry name" value="PHP_PolIIIA"/>
    <property type="match status" value="1"/>
</dbReference>
<evidence type="ECO:0000256" key="5">
    <source>
        <dbReference type="ARBA" id="ARBA00022679"/>
    </source>
</evidence>
<dbReference type="InterPro" id="IPR016195">
    <property type="entry name" value="Pol/histidinol_Pase-like"/>
</dbReference>
<dbReference type="EMBL" id="FOXC01000001">
    <property type="protein sequence ID" value="SFO92509.1"/>
    <property type="molecule type" value="Genomic_DNA"/>
</dbReference>
<dbReference type="PANTHER" id="PTHR32294:SF0">
    <property type="entry name" value="DNA POLYMERASE III SUBUNIT ALPHA"/>
    <property type="match status" value="1"/>
</dbReference>
<evidence type="ECO:0000313" key="15">
    <source>
        <dbReference type="Proteomes" id="UP000321547"/>
    </source>
</evidence>
<dbReference type="GO" id="GO:0005737">
    <property type="term" value="C:cytoplasm"/>
    <property type="evidence" value="ECO:0007669"/>
    <property type="project" value="UniProtKB-SubCell"/>
</dbReference>
<sequence>MTHLRVRSGYSFMKSTIKFNDYLAFAKEHQLDTLVLTDDHVLFGAYQFYQLCQTHQIKPVIGLSLSIEIEGRDEEVMVYSKNYHGYQALLALSSAVETSEAAVTPRTLQAYQGDIKMIVPVSVIRTVFDKSQLEADDLNKFLADWPVDTHVGVSLSDSRNATLIEHNQTVWLSNVTYLRPADKEAYHYLRQMDKKKQNQAEDGGHHFLTADELTSRIPKVLRERTRRFTEDCDVVMPPKERLLPKFPLPENISPHRYLTKLCEEALKHKYGDNRVATERMQYELSVINKMGYSDYFLIVSDFIRYARKEQIMVGPGRGSAAGSIISYLLDITQVDPLHYDLLFERFLNPERVSMPDIDIDFSDYGRDKVIAYVKQKYGREHVAQIGTFGTFKVRSTIRELAKVFGLADDTFNYILKLLPHDPSLTLTRAVKESPDLLDYIKQSDELKSFFKVARVIEDLPRNLSTHAAGVVIYHDRLTKHTPLTHDNDAHLLTQYNMTDLESIGLLKIDFLGLKNLTIIEHIVKDIRKKVLPEFTMDQLVLDDQLTYQLLQKGRTLGIFQLESKGMQETLAKLKPTRFEDIVAVNALYRPGPMAFIDTYIKRKEQKETVSYLHPDLEPILRDTYGVLIYQEQIMRVANQFAGLSFGEADLLRRAVSKKNRSAIENAKATFTAGCVKKGYDEAVINEVFSWVLNFANYGFNRSHAVSYSLISYQLAYLKAHFSKSFYTALLNDAYGSNDKMVQYSHEIKRAGIKMLAPNINQSLHLFTSEKAGIRMGLKAIKGLSYPVIDAIVKERRQAPFQSLYDFCLRIPLDVVKRKDIETLVLAGTFDIFEIERGALLQSIDAAIENGTLFGDIQGDIDWLDGFYQMEERYPDTEPMPVMEKLSFEKELVGMYVSTHPLAHYRKAIRQGGCVSLTFLMEVALVKQSYQTVAFVEAVRVIRTKRGESMAFIQLTDEDATFEMVIFPEQFRSYKHTLVEDAFVLIRAKLEERQGKKQGIIENVQPFDFEDIKIEEMNKQAYFIQIINMSEQQVLNKLKPVVAKYPGDTPVMLYQKETQQVFKLRPEYYLETDYAVKKQLEQLFGAENVKQKTISR</sequence>
<dbReference type="SUPFAM" id="SSF89550">
    <property type="entry name" value="PHP domain-like"/>
    <property type="match status" value="1"/>
</dbReference>
<keyword evidence="8 12" id="KW-0239">DNA-directed DNA polymerase</keyword>
<dbReference type="Proteomes" id="UP000321547">
    <property type="component" value="Unassembled WGS sequence"/>
</dbReference>
<reference evidence="12 15" key="2">
    <citation type="submission" date="2019-07" db="EMBL/GenBank/DDBJ databases">
        <title>Whole genome shotgun sequence of Halolactibacillus halophilus NBRC 100868.</title>
        <authorList>
            <person name="Hosoyama A."/>
            <person name="Uohara A."/>
            <person name="Ohji S."/>
            <person name="Ichikawa N."/>
        </authorList>
    </citation>
    <scope>NUCLEOTIDE SEQUENCE [LARGE SCALE GENOMIC DNA]</scope>
    <source>
        <strain evidence="12 15">NBRC 100868</strain>
    </source>
</reference>
<keyword evidence="15" id="KW-1185">Reference proteome</keyword>
<feature type="domain" description="Polymerase/histidinol phosphatase N-terminal" evidence="11">
    <location>
        <begin position="2"/>
        <end position="69"/>
    </location>
</feature>
<gene>
    <name evidence="12" type="ORF">HHA03_01950</name>
    <name evidence="13" type="ORF">SAMN05421839_101210</name>
</gene>
<comment type="catalytic activity">
    <reaction evidence="10">
        <text>DNA(n) + a 2'-deoxyribonucleoside 5'-triphosphate = DNA(n+1) + diphosphate</text>
        <dbReference type="Rhea" id="RHEA:22508"/>
        <dbReference type="Rhea" id="RHEA-COMP:17339"/>
        <dbReference type="Rhea" id="RHEA-COMP:17340"/>
        <dbReference type="ChEBI" id="CHEBI:33019"/>
        <dbReference type="ChEBI" id="CHEBI:61560"/>
        <dbReference type="ChEBI" id="CHEBI:173112"/>
        <dbReference type="EC" id="2.7.7.7"/>
    </reaction>
</comment>
<keyword evidence="7" id="KW-0235">DNA replication</keyword>
<dbReference type="RefSeq" id="WP_089829471.1">
    <property type="nucleotide sequence ID" value="NZ_BJWI01000001.1"/>
</dbReference>
<dbReference type="Gene3D" id="1.10.150.870">
    <property type="match status" value="1"/>
</dbReference>
<dbReference type="EC" id="2.7.7.7" evidence="3"/>